<reference evidence="1 2" key="1">
    <citation type="journal article" date="2005" name="PLoS Biol.">
        <title>The genomes of Oryza sativa: a history of duplications.</title>
        <authorList>
            <person name="Yu J."/>
            <person name="Wang J."/>
            <person name="Lin W."/>
            <person name="Li S."/>
            <person name="Li H."/>
            <person name="Zhou J."/>
            <person name="Ni P."/>
            <person name="Dong W."/>
            <person name="Hu S."/>
            <person name="Zeng C."/>
            <person name="Zhang J."/>
            <person name="Zhang Y."/>
            <person name="Li R."/>
            <person name="Xu Z."/>
            <person name="Li S."/>
            <person name="Li X."/>
            <person name="Zheng H."/>
            <person name="Cong L."/>
            <person name="Lin L."/>
            <person name="Yin J."/>
            <person name="Geng J."/>
            <person name="Li G."/>
            <person name="Shi J."/>
            <person name="Liu J."/>
            <person name="Lv H."/>
            <person name="Li J."/>
            <person name="Wang J."/>
            <person name="Deng Y."/>
            <person name="Ran L."/>
            <person name="Shi X."/>
            <person name="Wang X."/>
            <person name="Wu Q."/>
            <person name="Li C."/>
            <person name="Ren X."/>
            <person name="Wang J."/>
            <person name="Wang X."/>
            <person name="Li D."/>
            <person name="Liu D."/>
            <person name="Zhang X."/>
            <person name="Ji Z."/>
            <person name="Zhao W."/>
            <person name="Sun Y."/>
            <person name="Zhang Z."/>
            <person name="Bao J."/>
            <person name="Han Y."/>
            <person name="Dong L."/>
            <person name="Ji J."/>
            <person name="Chen P."/>
            <person name="Wu S."/>
            <person name="Liu J."/>
            <person name="Xiao Y."/>
            <person name="Bu D."/>
            <person name="Tan J."/>
            <person name="Yang L."/>
            <person name="Ye C."/>
            <person name="Zhang J."/>
            <person name="Xu J."/>
            <person name="Zhou Y."/>
            <person name="Yu Y."/>
            <person name="Zhang B."/>
            <person name="Zhuang S."/>
            <person name="Wei H."/>
            <person name="Liu B."/>
            <person name="Lei M."/>
            <person name="Yu H."/>
            <person name="Li Y."/>
            <person name="Xu H."/>
            <person name="Wei S."/>
            <person name="He X."/>
            <person name="Fang L."/>
            <person name="Zhang Z."/>
            <person name="Zhang Y."/>
            <person name="Huang X."/>
            <person name="Su Z."/>
            <person name="Tong W."/>
            <person name="Li J."/>
            <person name="Tong Z."/>
            <person name="Li S."/>
            <person name="Ye J."/>
            <person name="Wang L."/>
            <person name="Fang L."/>
            <person name="Lei T."/>
            <person name="Chen C."/>
            <person name="Chen H."/>
            <person name="Xu Z."/>
            <person name="Li H."/>
            <person name="Huang H."/>
            <person name="Zhang F."/>
            <person name="Xu H."/>
            <person name="Li N."/>
            <person name="Zhao C."/>
            <person name="Li S."/>
            <person name="Dong L."/>
            <person name="Huang Y."/>
            <person name="Li L."/>
            <person name="Xi Y."/>
            <person name="Qi Q."/>
            <person name="Li W."/>
            <person name="Zhang B."/>
            <person name="Hu W."/>
            <person name="Zhang Y."/>
            <person name="Tian X."/>
            <person name="Jiao Y."/>
            <person name="Liang X."/>
            <person name="Jin J."/>
            <person name="Gao L."/>
            <person name="Zheng W."/>
            <person name="Hao B."/>
            <person name="Liu S."/>
            <person name="Wang W."/>
            <person name="Yuan L."/>
            <person name="Cao M."/>
            <person name="McDermott J."/>
            <person name="Samudrala R."/>
            <person name="Wang J."/>
            <person name="Wong G.K."/>
            <person name="Yang H."/>
        </authorList>
    </citation>
    <scope>NUCLEOTIDE SEQUENCE [LARGE SCALE GENOMIC DNA]</scope>
    <source>
        <strain evidence="2">cv. 93-11</strain>
    </source>
</reference>
<sequence length="158" mass="16372">MDQGKHQVMAGVVPEPRAAAADSGFVTKDTADDFEFCVMTAGGLVPSGAADMCVSFEVFSQGKLLPLCPSSTAAGDAAGLVLLARSELAASTVGSKSIPNGDSRQCSIAADGTDAAWRQWIWVHDAHQLRPANENYGELALDFSPSSQRAANQSTANG</sequence>
<accession>A2WZM1</accession>
<dbReference type="Proteomes" id="UP000007015">
    <property type="component" value="Chromosome 1"/>
</dbReference>
<dbReference type="HOGENOM" id="CLU_1672173_0_0_1"/>
<protein>
    <submittedName>
        <fullName evidence="1">Uncharacterized protein</fullName>
    </submittedName>
</protein>
<name>A2WZM1_ORYSI</name>
<organism evidence="1 2">
    <name type="scientific">Oryza sativa subsp. indica</name>
    <name type="common">Rice</name>
    <dbReference type="NCBI Taxonomy" id="39946"/>
    <lineage>
        <taxon>Eukaryota</taxon>
        <taxon>Viridiplantae</taxon>
        <taxon>Streptophyta</taxon>
        <taxon>Embryophyta</taxon>
        <taxon>Tracheophyta</taxon>
        <taxon>Spermatophyta</taxon>
        <taxon>Magnoliopsida</taxon>
        <taxon>Liliopsida</taxon>
        <taxon>Poales</taxon>
        <taxon>Poaceae</taxon>
        <taxon>BOP clade</taxon>
        <taxon>Oryzoideae</taxon>
        <taxon>Oryzeae</taxon>
        <taxon>Oryzinae</taxon>
        <taxon>Oryza</taxon>
        <taxon>Oryza sativa</taxon>
    </lineage>
</organism>
<keyword evidence="2" id="KW-1185">Reference proteome</keyword>
<dbReference type="PANTHER" id="PTHR33922:SF2">
    <property type="entry name" value="OS07G0589600 PROTEIN"/>
    <property type="match status" value="1"/>
</dbReference>
<dbReference type="AlphaFoldDB" id="A2WZM1"/>
<dbReference type="Gramene" id="BGIOSGA005274-TA">
    <property type="protein sequence ID" value="BGIOSGA005274-PA"/>
    <property type="gene ID" value="BGIOSGA005274"/>
</dbReference>
<proteinExistence type="predicted"/>
<dbReference type="PANTHER" id="PTHR33922">
    <property type="entry name" value="OS01G0888066 PROTEIN-RELATED"/>
    <property type="match status" value="1"/>
</dbReference>
<evidence type="ECO:0000313" key="1">
    <source>
        <dbReference type="EMBL" id="EAY77417.1"/>
    </source>
</evidence>
<gene>
    <name evidence="1" type="ORF">OsI_05408</name>
</gene>
<evidence type="ECO:0000313" key="2">
    <source>
        <dbReference type="Proteomes" id="UP000007015"/>
    </source>
</evidence>
<dbReference type="EMBL" id="CM000126">
    <property type="protein sequence ID" value="EAY77417.1"/>
    <property type="molecule type" value="Genomic_DNA"/>
</dbReference>